<gene>
    <name evidence="20 22" type="primary">murB</name>
    <name evidence="22" type="ORF">KDW95_07860</name>
</gene>
<dbReference type="Pfam" id="PF01565">
    <property type="entry name" value="FAD_binding_4"/>
    <property type="match status" value="1"/>
</dbReference>
<comment type="subcellular location">
    <subcellularLocation>
        <location evidence="3 20">Cytoplasm</location>
    </subcellularLocation>
</comment>
<dbReference type="InterPro" id="IPR016167">
    <property type="entry name" value="FAD-bd_PCMH_sub1"/>
</dbReference>
<evidence type="ECO:0000313" key="22">
    <source>
        <dbReference type="EMBL" id="UTW13546.1"/>
    </source>
</evidence>
<dbReference type="NCBIfam" id="NF000755">
    <property type="entry name" value="PRK00046.1"/>
    <property type="match status" value="1"/>
</dbReference>
<dbReference type="PROSITE" id="PS51387">
    <property type="entry name" value="FAD_PCMH"/>
    <property type="match status" value="1"/>
</dbReference>
<feature type="active site" evidence="20">
    <location>
        <position position="169"/>
    </location>
</feature>
<evidence type="ECO:0000256" key="18">
    <source>
        <dbReference type="ARBA" id="ARBA00031026"/>
    </source>
</evidence>
<evidence type="ECO:0000256" key="7">
    <source>
        <dbReference type="ARBA" id="ARBA00015188"/>
    </source>
</evidence>
<dbReference type="InterPro" id="IPR016166">
    <property type="entry name" value="FAD-bd_PCMH"/>
</dbReference>
<evidence type="ECO:0000256" key="16">
    <source>
        <dbReference type="ARBA" id="ARBA00023306"/>
    </source>
</evidence>
<dbReference type="PANTHER" id="PTHR21071:SF4">
    <property type="entry name" value="UDP-N-ACETYLENOLPYRUVOYLGLUCOSAMINE REDUCTASE"/>
    <property type="match status" value="1"/>
</dbReference>
<organism evidence="22 23">
    <name type="scientific">Marinobacterium rhizophilum</name>
    <dbReference type="NCBI Taxonomy" id="420402"/>
    <lineage>
        <taxon>Bacteria</taxon>
        <taxon>Pseudomonadati</taxon>
        <taxon>Pseudomonadota</taxon>
        <taxon>Gammaproteobacteria</taxon>
        <taxon>Oceanospirillales</taxon>
        <taxon>Oceanospirillaceae</taxon>
        <taxon>Marinobacterium</taxon>
    </lineage>
</organism>
<dbReference type="Gene3D" id="3.90.78.10">
    <property type="entry name" value="UDP-N-acetylenolpyruvoylglucosamine reductase, C-terminal domain"/>
    <property type="match status" value="1"/>
</dbReference>
<evidence type="ECO:0000256" key="8">
    <source>
        <dbReference type="ARBA" id="ARBA00022490"/>
    </source>
</evidence>
<name>A0ABY5HMB6_9GAMM</name>
<evidence type="ECO:0000256" key="3">
    <source>
        <dbReference type="ARBA" id="ARBA00004496"/>
    </source>
</evidence>
<dbReference type="SUPFAM" id="SSF56194">
    <property type="entry name" value="Uridine diphospho-N-Acetylenolpyruvylglucosamine reductase, MurB, C-terminal domain"/>
    <property type="match status" value="1"/>
</dbReference>
<feature type="active site" description="Proton donor" evidence="20">
    <location>
        <position position="243"/>
    </location>
</feature>
<keyword evidence="14 20" id="KW-0573">Peptidoglycan synthesis</keyword>
<dbReference type="HAMAP" id="MF_00037">
    <property type="entry name" value="MurB"/>
    <property type="match status" value="1"/>
</dbReference>
<dbReference type="Proteomes" id="UP001058461">
    <property type="component" value="Chromosome"/>
</dbReference>
<comment type="cofactor">
    <cofactor evidence="1 20">
        <name>FAD</name>
        <dbReference type="ChEBI" id="CHEBI:57692"/>
    </cofactor>
</comment>
<evidence type="ECO:0000256" key="11">
    <source>
        <dbReference type="ARBA" id="ARBA00022827"/>
    </source>
</evidence>
<dbReference type="RefSeq" id="WP_255855737.1">
    <property type="nucleotide sequence ID" value="NZ_CP073347.1"/>
</dbReference>
<evidence type="ECO:0000313" key="23">
    <source>
        <dbReference type="Proteomes" id="UP001058461"/>
    </source>
</evidence>
<keyword evidence="10 20" id="KW-0285">Flavoprotein</keyword>
<evidence type="ECO:0000256" key="6">
    <source>
        <dbReference type="ARBA" id="ARBA00012518"/>
    </source>
</evidence>
<evidence type="ECO:0000256" key="9">
    <source>
        <dbReference type="ARBA" id="ARBA00022618"/>
    </source>
</evidence>
<evidence type="ECO:0000256" key="12">
    <source>
        <dbReference type="ARBA" id="ARBA00022857"/>
    </source>
</evidence>
<comment type="catalytic activity">
    <reaction evidence="19 20">
        <text>UDP-N-acetyl-alpha-D-muramate + NADP(+) = UDP-N-acetyl-3-O-(1-carboxyvinyl)-alpha-D-glucosamine + NADPH + H(+)</text>
        <dbReference type="Rhea" id="RHEA:12248"/>
        <dbReference type="ChEBI" id="CHEBI:15378"/>
        <dbReference type="ChEBI" id="CHEBI:57783"/>
        <dbReference type="ChEBI" id="CHEBI:58349"/>
        <dbReference type="ChEBI" id="CHEBI:68483"/>
        <dbReference type="ChEBI" id="CHEBI:70757"/>
        <dbReference type="EC" id="1.3.1.98"/>
    </reaction>
</comment>
<keyword evidence="17 20" id="KW-0961">Cell wall biogenesis/degradation</keyword>
<evidence type="ECO:0000259" key="21">
    <source>
        <dbReference type="PROSITE" id="PS51387"/>
    </source>
</evidence>
<evidence type="ECO:0000256" key="4">
    <source>
        <dbReference type="ARBA" id="ARBA00004752"/>
    </source>
</evidence>
<evidence type="ECO:0000256" key="2">
    <source>
        <dbReference type="ARBA" id="ARBA00003921"/>
    </source>
</evidence>
<dbReference type="InterPro" id="IPR006094">
    <property type="entry name" value="Oxid_FAD_bind_N"/>
</dbReference>
<evidence type="ECO:0000256" key="10">
    <source>
        <dbReference type="ARBA" id="ARBA00022630"/>
    </source>
</evidence>
<dbReference type="InterPro" id="IPR036635">
    <property type="entry name" value="MurB_C_sf"/>
</dbReference>
<protein>
    <recommendedName>
        <fullName evidence="7 20">UDP-N-acetylenolpyruvoylglucosamine reductase</fullName>
        <ecNumber evidence="6 20">1.3.1.98</ecNumber>
    </recommendedName>
    <alternativeName>
        <fullName evidence="18 20">UDP-N-acetylmuramate dehydrogenase</fullName>
    </alternativeName>
</protein>
<evidence type="ECO:0000256" key="15">
    <source>
        <dbReference type="ARBA" id="ARBA00023002"/>
    </source>
</evidence>
<dbReference type="EC" id="1.3.1.98" evidence="6 20"/>
<evidence type="ECO:0000256" key="13">
    <source>
        <dbReference type="ARBA" id="ARBA00022960"/>
    </source>
</evidence>
<evidence type="ECO:0000256" key="17">
    <source>
        <dbReference type="ARBA" id="ARBA00023316"/>
    </source>
</evidence>
<keyword evidence="13 20" id="KW-0133">Cell shape</keyword>
<keyword evidence="16 20" id="KW-0131">Cell cycle</keyword>
<keyword evidence="8 20" id="KW-0963">Cytoplasm</keyword>
<feature type="active site" evidence="20">
    <location>
        <position position="338"/>
    </location>
</feature>
<dbReference type="NCBIfam" id="TIGR00179">
    <property type="entry name" value="murB"/>
    <property type="match status" value="1"/>
</dbReference>
<comment type="pathway">
    <text evidence="4 20">Cell wall biogenesis; peptidoglycan biosynthesis.</text>
</comment>
<comment type="function">
    <text evidence="2 20">Cell wall formation.</text>
</comment>
<dbReference type="EMBL" id="CP073347">
    <property type="protein sequence ID" value="UTW13546.1"/>
    <property type="molecule type" value="Genomic_DNA"/>
</dbReference>
<comment type="similarity">
    <text evidence="5 20">Belongs to the MurB family.</text>
</comment>
<keyword evidence="12 20" id="KW-0521">NADP</keyword>
<dbReference type="InterPro" id="IPR011601">
    <property type="entry name" value="MurB_C"/>
</dbReference>
<sequence>MSAVAGVLAQGVDLGRYNSFGFAARAENFVRVESQAQLREAVALARANGWPVLVLGGGSNLVLREQIPGLVIQMAIGGRGAEPVGNDEVRVTLGAGEVWHQSLEWMLEQGYYGLENLALIPGTVGAAPMQNIGAYGVELEQAFESLQALDTETGEVCGFDREACRFGYRDSYFKSGAPGRYIILEVCLRLSQRPRPVLRYQALVDELQVRGLDNPQPVDVFDVVCAIRRSKLPDPAEVGNAGSFFKNPLVSQAHYQQLLQRYPALVAFPAGEGCKLAAGWLIDQCGFKGETRGAVGVYKRQALVLVNLGDGTAAELMCLAQEIVVSVEARFGVTLEMEPRLYPA</sequence>
<keyword evidence="15 20" id="KW-0560">Oxidoreductase</keyword>
<dbReference type="Pfam" id="PF02873">
    <property type="entry name" value="MurB_C"/>
    <property type="match status" value="1"/>
</dbReference>
<keyword evidence="23" id="KW-1185">Reference proteome</keyword>
<dbReference type="Gene3D" id="3.30.43.10">
    <property type="entry name" value="Uridine Diphospho-n-acetylenolpyruvylglucosamine Reductase, domain 2"/>
    <property type="match status" value="1"/>
</dbReference>
<dbReference type="InterPro" id="IPR016169">
    <property type="entry name" value="FAD-bd_PCMH_sub2"/>
</dbReference>
<accession>A0ABY5HMB6</accession>
<evidence type="ECO:0000256" key="20">
    <source>
        <dbReference type="HAMAP-Rule" id="MF_00037"/>
    </source>
</evidence>
<dbReference type="InterPro" id="IPR003170">
    <property type="entry name" value="MurB"/>
</dbReference>
<evidence type="ECO:0000256" key="1">
    <source>
        <dbReference type="ARBA" id="ARBA00001974"/>
    </source>
</evidence>
<proteinExistence type="inferred from homology"/>
<reference evidence="22" key="1">
    <citation type="submission" date="2021-04" db="EMBL/GenBank/DDBJ databases">
        <title>Oceanospirillales bacteria with DddD are important DMSP degraders in coastal seawater.</title>
        <authorList>
            <person name="Liu J."/>
        </authorList>
    </citation>
    <scope>NUCLEOTIDE SEQUENCE</scope>
    <source>
        <strain evidence="22">D13-1</strain>
    </source>
</reference>
<evidence type="ECO:0000256" key="19">
    <source>
        <dbReference type="ARBA" id="ARBA00048914"/>
    </source>
</evidence>
<keyword evidence="11 20" id="KW-0274">FAD</keyword>
<dbReference type="InterPro" id="IPR036318">
    <property type="entry name" value="FAD-bd_PCMH-like_sf"/>
</dbReference>
<evidence type="ECO:0000256" key="5">
    <source>
        <dbReference type="ARBA" id="ARBA00010485"/>
    </source>
</evidence>
<dbReference type="PANTHER" id="PTHR21071">
    <property type="entry name" value="UDP-N-ACETYLENOLPYRUVOYLGLUCOSAMINE REDUCTASE"/>
    <property type="match status" value="1"/>
</dbReference>
<dbReference type="GO" id="GO:0008762">
    <property type="term" value="F:UDP-N-acetylmuramate dehydrogenase activity"/>
    <property type="evidence" value="ECO:0007669"/>
    <property type="project" value="UniProtKB-EC"/>
</dbReference>
<dbReference type="SUPFAM" id="SSF56176">
    <property type="entry name" value="FAD-binding/transporter-associated domain-like"/>
    <property type="match status" value="1"/>
</dbReference>
<feature type="domain" description="FAD-binding PCMH-type" evidence="21">
    <location>
        <begin position="22"/>
        <end position="193"/>
    </location>
</feature>
<evidence type="ECO:0000256" key="14">
    <source>
        <dbReference type="ARBA" id="ARBA00022984"/>
    </source>
</evidence>
<dbReference type="Gene3D" id="3.30.465.10">
    <property type="match status" value="1"/>
</dbReference>
<keyword evidence="9 20" id="KW-0132">Cell division</keyword>